<dbReference type="Proteomes" id="UP000295293">
    <property type="component" value="Unassembled WGS sequence"/>
</dbReference>
<accession>A0A4R6YV41</accession>
<dbReference type="AlphaFoldDB" id="A0A4R6YV41"/>
<name>A0A4R6YV41_9GAMM</name>
<sequence>MDSATPARLHVLLARDAPHAVVIRRGPSKHTAVIGWNRETDTFSLGQWLRGRIYERRCDLSPDGEHFLYFAMNGKWASSVKGSWTAISRAPYLKAITLFAKGDCWNGGGLFRYNHSYRLNEGLYAHALQWQDASLRRVDDADWQRQPGECPGIYYERLARDGWIAGVAYGDGSGGGVLPFDKPISDRWLLRKYAHAGPARHAGRGCYFDTHALVDRREGTTIAKDAWEWADVDRGRLVWAANGILGTTRIDTEGEPGADTLLHDFNAMKFERLVAPY</sequence>
<evidence type="ECO:0000313" key="1">
    <source>
        <dbReference type="EMBL" id="TDR42448.1"/>
    </source>
</evidence>
<reference evidence="1 2" key="1">
    <citation type="submission" date="2019-03" db="EMBL/GenBank/DDBJ databases">
        <title>Genomic Encyclopedia of Type Strains, Phase IV (KMG-IV): sequencing the most valuable type-strain genomes for metagenomic binning, comparative biology and taxonomic classification.</title>
        <authorList>
            <person name="Goeker M."/>
        </authorList>
    </citation>
    <scope>NUCLEOTIDE SEQUENCE [LARGE SCALE GENOMIC DNA]</scope>
    <source>
        <strain evidence="1 2">DSM 21667</strain>
    </source>
</reference>
<keyword evidence="2" id="KW-1185">Reference proteome</keyword>
<proteinExistence type="predicted"/>
<comment type="caution">
    <text evidence="1">The sequence shown here is derived from an EMBL/GenBank/DDBJ whole genome shotgun (WGS) entry which is preliminary data.</text>
</comment>
<dbReference type="OrthoDB" id="1434485at2"/>
<organism evidence="1 2">
    <name type="scientific">Tahibacter aquaticus</name>
    <dbReference type="NCBI Taxonomy" id="520092"/>
    <lineage>
        <taxon>Bacteria</taxon>
        <taxon>Pseudomonadati</taxon>
        <taxon>Pseudomonadota</taxon>
        <taxon>Gammaproteobacteria</taxon>
        <taxon>Lysobacterales</taxon>
        <taxon>Rhodanobacteraceae</taxon>
        <taxon>Tahibacter</taxon>
    </lineage>
</organism>
<evidence type="ECO:0000313" key="2">
    <source>
        <dbReference type="Proteomes" id="UP000295293"/>
    </source>
</evidence>
<dbReference type="EMBL" id="SNZH01000008">
    <property type="protein sequence ID" value="TDR42448.1"/>
    <property type="molecule type" value="Genomic_DNA"/>
</dbReference>
<dbReference type="RefSeq" id="WP_133819273.1">
    <property type="nucleotide sequence ID" value="NZ_SNZH01000008.1"/>
</dbReference>
<protein>
    <submittedName>
        <fullName evidence="1">Uncharacterized protein</fullName>
    </submittedName>
</protein>
<gene>
    <name evidence="1" type="ORF">DFR29_10831</name>
</gene>